<feature type="region of interest" description="Disordered" evidence="1">
    <location>
        <begin position="38"/>
        <end position="67"/>
    </location>
</feature>
<evidence type="ECO:0000256" key="1">
    <source>
        <dbReference type="SAM" id="MobiDB-lite"/>
    </source>
</evidence>
<dbReference type="KEGG" id="svl:Strvi_9461"/>
<dbReference type="AlphaFoldDB" id="G2PH67"/>
<dbReference type="RefSeq" id="WP_014043648.1">
    <property type="nucleotide sequence ID" value="NC_015951.1"/>
</dbReference>
<dbReference type="Proteomes" id="UP000008703">
    <property type="component" value="Plasmid pSTRVI01"/>
</dbReference>
<keyword evidence="4" id="KW-1185">Reference proteome</keyword>
<sequence length="198" mass="21152">MTSAPLTNHPAKRPPVHRYAAAAVAAAALLALSACSSDSKDTDDNASATTAPASPTADRSEQQARGAVLAAWRGMRAEQKSAYAVGQASKTDLKKFASDKALAKIEGELFQYRQAGVVFKGKAASSVKVTAINLEQSPHKATLKECFDTTHWKAVLKDSGKDVTTKNQVRRYTVTGTARTIGKQWTVVDFDVDKGRPC</sequence>
<feature type="signal peptide" evidence="2">
    <location>
        <begin position="1"/>
        <end position="36"/>
    </location>
</feature>
<evidence type="ECO:0000313" key="4">
    <source>
        <dbReference type="Proteomes" id="UP000008703"/>
    </source>
</evidence>
<reference evidence="3" key="1">
    <citation type="submission" date="2011-08" db="EMBL/GenBank/DDBJ databases">
        <title>Complete sequence of plasmid 1 of Streptomyces violaceusniger Tu 4113.</title>
        <authorList>
            <consortium name="US DOE Joint Genome Institute"/>
            <person name="Lucas S."/>
            <person name="Han J."/>
            <person name="Lapidus A."/>
            <person name="Cheng J.-F."/>
            <person name="Goodwin L."/>
            <person name="Pitluck S."/>
            <person name="Peters L."/>
            <person name="Ivanova N."/>
            <person name="Daligault H."/>
            <person name="Detter J.C."/>
            <person name="Han C."/>
            <person name="Tapia R."/>
            <person name="Land M."/>
            <person name="Hauser L."/>
            <person name="Kyrpides N."/>
            <person name="Ivanova N."/>
            <person name="Pagani I."/>
            <person name="Hagen A."/>
            <person name="Katz L."/>
            <person name="Fiedler H.-P."/>
            <person name="Keasling J."/>
            <person name="Fortman J."/>
            <person name="Woyke T."/>
        </authorList>
    </citation>
    <scope>NUCLEOTIDE SEQUENCE [LARGE SCALE GENOMIC DNA]</scope>
    <source>
        <strain evidence="3">Tu 4113</strain>
        <plasmid evidence="3">pSTRVI01</plasmid>
    </source>
</reference>
<name>G2PH67_STRV4</name>
<evidence type="ECO:0008006" key="5">
    <source>
        <dbReference type="Google" id="ProtNLM"/>
    </source>
</evidence>
<evidence type="ECO:0000256" key="2">
    <source>
        <dbReference type="SAM" id="SignalP"/>
    </source>
</evidence>
<protein>
    <recommendedName>
        <fullName evidence="5">Secreted protein/lipoprotein</fullName>
    </recommendedName>
</protein>
<proteinExistence type="predicted"/>
<dbReference type="EMBL" id="CP002995">
    <property type="protein sequence ID" value="AEM88713.1"/>
    <property type="molecule type" value="Genomic_DNA"/>
</dbReference>
<dbReference type="HOGENOM" id="CLU_1377487_0_0_11"/>
<evidence type="ECO:0000313" key="3">
    <source>
        <dbReference type="EMBL" id="AEM88713.1"/>
    </source>
</evidence>
<keyword evidence="2" id="KW-0732">Signal</keyword>
<keyword evidence="3" id="KW-0614">Plasmid</keyword>
<gene>
    <name evidence="3" type="ORF">Strvi_9461</name>
</gene>
<feature type="chain" id="PRO_5039733438" description="Secreted protein/lipoprotein" evidence="2">
    <location>
        <begin position="37"/>
        <end position="198"/>
    </location>
</feature>
<feature type="compositionally biased region" description="Low complexity" evidence="1">
    <location>
        <begin position="45"/>
        <end position="57"/>
    </location>
</feature>
<geneLocation type="plasmid" evidence="3 4">
    <name>pSTRVI01</name>
</geneLocation>
<organism evidence="3 4">
    <name type="scientific">Streptomyces violaceusniger (strain Tu 4113)</name>
    <dbReference type="NCBI Taxonomy" id="653045"/>
    <lineage>
        <taxon>Bacteria</taxon>
        <taxon>Bacillati</taxon>
        <taxon>Actinomycetota</taxon>
        <taxon>Actinomycetes</taxon>
        <taxon>Kitasatosporales</taxon>
        <taxon>Streptomycetaceae</taxon>
        <taxon>Streptomyces</taxon>
        <taxon>Streptomyces violaceusniger group</taxon>
    </lineage>
</organism>
<accession>G2PH67</accession>